<proteinExistence type="predicted"/>
<protein>
    <submittedName>
        <fullName evidence="1">EOG090X09QP</fullName>
    </submittedName>
</protein>
<organism evidence="1">
    <name type="scientific">Alona affinis</name>
    <dbReference type="NCBI Taxonomy" id="381656"/>
    <lineage>
        <taxon>Eukaryota</taxon>
        <taxon>Metazoa</taxon>
        <taxon>Ecdysozoa</taxon>
        <taxon>Arthropoda</taxon>
        <taxon>Crustacea</taxon>
        <taxon>Branchiopoda</taxon>
        <taxon>Diplostraca</taxon>
        <taxon>Cladocera</taxon>
        <taxon>Anomopoda</taxon>
        <taxon>Chydoridae</taxon>
        <taxon>Alona</taxon>
    </lineage>
</organism>
<sequence>MENGGIVIISGCFDRNGLQFFCLSSLKQRIQGGAEQLSLSNCGRRLAVNVLTYFKTRHGFGIYSPDVIFENRIRGTRTVGLYDYVKQVALLRCVGHLKFAYVSFEILKLTEHPEEGTIKIRWRIRGISGLRVMMNFWRYKLWRWKELKSKQESWYDGFSTFHVNSNGLIILHEADKMMPDDEKVTEDRKGPFGTKLALFLGLMPQQSCGDMSDVVESFLMNSGSGKM</sequence>
<dbReference type="AlphaFoldDB" id="A0A9N6WWC2"/>
<evidence type="ECO:0000313" key="1">
    <source>
        <dbReference type="EMBL" id="CAG4634926.1"/>
    </source>
</evidence>
<dbReference type="PANTHER" id="PTHR31094:SF2">
    <property type="entry name" value="RIKEN CDNA 2310061I04 GENE"/>
    <property type="match status" value="1"/>
</dbReference>
<dbReference type="InterPro" id="IPR018790">
    <property type="entry name" value="DUF2358"/>
</dbReference>
<dbReference type="PANTHER" id="PTHR31094">
    <property type="entry name" value="RIKEN CDNA 2310061I04 GENE"/>
    <property type="match status" value="1"/>
</dbReference>
<reference evidence="1" key="1">
    <citation type="submission" date="2021-04" db="EMBL/GenBank/DDBJ databases">
        <authorList>
            <person name="Cornetti L."/>
        </authorList>
    </citation>
    <scope>NUCLEOTIDE SEQUENCE</scope>
</reference>
<accession>A0A9N6WWC2</accession>
<gene>
    <name evidence="1" type="primary">EOG090X09QP</name>
</gene>
<name>A0A9N6WWC2_9CRUS</name>
<dbReference type="EMBL" id="OC978271">
    <property type="protein sequence ID" value="CAG4634926.1"/>
    <property type="molecule type" value="Genomic_DNA"/>
</dbReference>
<dbReference type="Pfam" id="PF10184">
    <property type="entry name" value="DUF2358"/>
    <property type="match status" value="1"/>
</dbReference>